<accession>A0A6M3IKT8</accession>
<protein>
    <submittedName>
        <fullName evidence="1">Uncharacterized protein</fullName>
    </submittedName>
</protein>
<reference evidence="1" key="1">
    <citation type="submission" date="2020-03" db="EMBL/GenBank/DDBJ databases">
        <title>The deep terrestrial virosphere.</title>
        <authorList>
            <person name="Holmfeldt K."/>
            <person name="Nilsson E."/>
            <person name="Simone D."/>
            <person name="Lopez-Fernandez M."/>
            <person name="Wu X."/>
            <person name="de Brujin I."/>
            <person name="Lundin D."/>
            <person name="Andersson A."/>
            <person name="Bertilsson S."/>
            <person name="Dopson M."/>
        </authorList>
    </citation>
    <scope>NUCLEOTIDE SEQUENCE</scope>
    <source>
        <strain evidence="1">MM415B01497</strain>
    </source>
</reference>
<dbReference type="EMBL" id="MT141310">
    <property type="protein sequence ID" value="QJA58146.1"/>
    <property type="molecule type" value="Genomic_DNA"/>
</dbReference>
<name>A0A6M3IKT8_9ZZZZ</name>
<sequence>MPKWPEDHEDALRRAVGAGCNLSELAEIFQGRGKDSIRAKVYSMGLNVIPPVPPIDTAALNFYLKAHEG</sequence>
<dbReference type="AlphaFoldDB" id="A0A6M3IKT8"/>
<evidence type="ECO:0000313" key="1">
    <source>
        <dbReference type="EMBL" id="QJA58146.1"/>
    </source>
</evidence>
<gene>
    <name evidence="1" type="ORF">MM415B01497_0016</name>
</gene>
<organism evidence="1">
    <name type="scientific">viral metagenome</name>
    <dbReference type="NCBI Taxonomy" id="1070528"/>
    <lineage>
        <taxon>unclassified sequences</taxon>
        <taxon>metagenomes</taxon>
        <taxon>organismal metagenomes</taxon>
    </lineage>
</organism>
<proteinExistence type="predicted"/>